<dbReference type="Proteomes" id="UP000292373">
    <property type="component" value="Unassembled WGS sequence"/>
</dbReference>
<sequence length="292" mass="30098">MITSLDHLTPTTRGAARAWLDASVAAVPHDLRADLRDELTIALCERLDATSGPDELARVVADLGPVAAASYSGDGDADPRVGRWFGVPFDVRPPTGDRLKESMWDPADPRLFKPCAFGAGWDLNFGGAAVKLGLIEPDAEDEPFANTPHEAFSAAAGFPALMAAAVVAHYAVRGRSLPDRLPNHWDAAGRPDRWVGKGTAAAVDVGLSLAAAGLGAAAAASRTNGAGRAGRLGLAAAIAGGVAKMTVIRTMRGGWWVGPVLVGGVLAPAGLTLLGLALAGRDAERRRDLGHS</sequence>
<evidence type="ECO:0000313" key="3">
    <source>
        <dbReference type="EMBL" id="TBT83323.1"/>
    </source>
</evidence>
<dbReference type="Pfam" id="PF07853">
    <property type="entry name" value="DUF1648"/>
    <property type="match status" value="1"/>
</dbReference>
<reference evidence="3 4" key="1">
    <citation type="submission" date="2019-01" db="EMBL/GenBank/DDBJ databases">
        <title>Lactibacter flavus gen. nov., sp. nov., a novel bacterium of the family Propionibacteriaceae isolated from raw milk and dairy products.</title>
        <authorList>
            <person name="Huptas C."/>
            <person name="Wenning M."/>
            <person name="Breitenwieser F."/>
            <person name="Doll E."/>
            <person name="Von Neubeck M."/>
            <person name="Busse H.-J."/>
            <person name="Scherer S."/>
        </authorList>
    </citation>
    <scope>NUCLEOTIDE SEQUENCE [LARGE SCALE GENOMIC DNA]</scope>
    <source>
        <strain evidence="3 4">KCTC 33808</strain>
    </source>
</reference>
<accession>A0A4Q9KBP0</accession>
<dbReference type="AlphaFoldDB" id="A0A4Q9KBP0"/>
<feature type="domain" description="DUF1648" evidence="2">
    <location>
        <begin position="165"/>
        <end position="200"/>
    </location>
</feature>
<protein>
    <submittedName>
        <fullName evidence="3">DUF1648 domain-containing protein</fullName>
    </submittedName>
</protein>
<evidence type="ECO:0000259" key="2">
    <source>
        <dbReference type="Pfam" id="PF07853"/>
    </source>
</evidence>
<proteinExistence type="predicted"/>
<comment type="caution">
    <text evidence="3">The sequence shown here is derived from an EMBL/GenBank/DDBJ whole genome shotgun (WGS) entry which is preliminary data.</text>
</comment>
<dbReference type="RefSeq" id="WP_131169122.1">
    <property type="nucleotide sequence ID" value="NZ_SDMQ01000012.1"/>
</dbReference>
<dbReference type="EMBL" id="SDMQ01000012">
    <property type="protein sequence ID" value="TBT83323.1"/>
    <property type="molecule type" value="Genomic_DNA"/>
</dbReference>
<evidence type="ECO:0000313" key="4">
    <source>
        <dbReference type="Proteomes" id="UP000292373"/>
    </source>
</evidence>
<feature type="transmembrane region" description="Helical" evidence="1">
    <location>
        <begin position="256"/>
        <end position="279"/>
    </location>
</feature>
<name>A0A4Q9KBP0_9ACTN</name>
<keyword evidence="1" id="KW-0812">Transmembrane</keyword>
<keyword evidence="1" id="KW-1133">Transmembrane helix</keyword>
<organism evidence="3 4">
    <name type="scientific">Propioniciclava sinopodophylli</name>
    <dbReference type="NCBI Taxonomy" id="1837344"/>
    <lineage>
        <taxon>Bacteria</taxon>
        <taxon>Bacillati</taxon>
        <taxon>Actinomycetota</taxon>
        <taxon>Actinomycetes</taxon>
        <taxon>Propionibacteriales</taxon>
        <taxon>Propionibacteriaceae</taxon>
        <taxon>Propioniciclava</taxon>
    </lineage>
</organism>
<dbReference type="InterPro" id="IPR012867">
    <property type="entry name" value="DUF1648"/>
</dbReference>
<evidence type="ECO:0000256" key="1">
    <source>
        <dbReference type="SAM" id="Phobius"/>
    </source>
</evidence>
<gene>
    <name evidence="3" type="ORF">ET989_11580</name>
</gene>
<keyword evidence="4" id="KW-1185">Reference proteome</keyword>
<dbReference type="OrthoDB" id="4558476at2"/>
<keyword evidence="1" id="KW-0472">Membrane</keyword>